<gene>
    <name evidence="1" type="ORF">EJE83_18155</name>
</gene>
<comment type="caution">
    <text evidence="1">The sequence shown here is derived from an EMBL/GenBank/DDBJ whole genome shotgun (WGS) entry which is preliminary data.</text>
</comment>
<proteinExistence type="predicted"/>
<sequence>MVVAKALAADKFAAWCAQLPPGCLVALEACGGAHHWARKLRGYGLDARLIAGHFVTPYRMAGKGRKNGAADAAAICEAATRPHMRFVPVKPPAQTLLTSHQLRKPPDSLTQLIPACLGTTM</sequence>
<organism evidence="1 2">
    <name type="scientific">Pandoraea apista</name>
    <dbReference type="NCBI Taxonomy" id="93218"/>
    <lineage>
        <taxon>Bacteria</taxon>
        <taxon>Pseudomonadati</taxon>
        <taxon>Pseudomonadota</taxon>
        <taxon>Betaproteobacteria</taxon>
        <taxon>Burkholderiales</taxon>
        <taxon>Burkholderiaceae</taxon>
        <taxon>Pandoraea</taxon>
    </lineage>
</organism>
<protein>
    <submittedName>
        <fullName evidence="1">Transposase</fullName>
    </submittedName>
</protein>
<accession>A0ABX9ZL58</accession>
<dbReference type="PANTHER" id="PTHR33055">
    <property type="entry name" value="TRANSPOSASE FOR INSERTION SEQUENCE ELEMENT IS1111A"/>
    <property type="match status" value="1"/>
</dbReference>
<dbReference type="PANTHER" id="PTHR33055:SF3">
    <property type="entry name" value="PUTATIVE TRANSPOSASE FOR IS117-RELATED"/>
    <property type="match status" value="1"/>
</dbReference>
<dbReference type="Proteomes" id="UP000270216">
    <property type="component" value="Unassembled WGS sequence"/>
</dbReference>
<keyword evidence="2" id="KW-1185">Reference proteome</keyword>
<reference evidence="1 2" key="1">
    <citation type="submission" date="2018-12" db="EMBL/GenBank/DDBJ databases">
        <title>Whole genome sequence of a Pandoraea apista isolate from a patient with cystic fibrosis.</title>
        <authorList>
            <person name="Kenna D.T."/>
            <person name="Turton J.F."/>
        </authorList>
    </citation>
    <scope>NUCLEOTIDE SEQUENCE [LARGE SCALE GENOMIC DNA]</scope>
    <source>
        <strain evidence="1 2">Pa13324</strain>
    </source>
</reference>
<dbReference type="EMBL" id="RWHX01000037">
    <property type="protein sequence ID" value="RSK77695.1"/>
    <property type="molecule type" value="Genomic_DNA"/>
</dbReference>
<evidence type="ECO:0000313" key="1">
    <source>
        <dbReference type="EMBL" id="RSK77695.1"/>
    </source>
</evidence>
<name>A0ABX9ZL58_9BURK</name>
<evidence type="ECO:0000313" key="2">
    <source>
        <dbReference type="Proteomes" id="UP000270216"/>
    </source>
</evidence>
<dbReference type="InterPro" id="IPR047650">
    <property type="entry name" value="Transpos_IS110"/>
</dbReference>